<proteinExistence type="predicted"/>
<keyword evidence="6 7" id="KW-0472">Membrane</keyword>
<dbReference type="Gene3D" id="1.20.144.10">
    <property type="entry name" value="Phosphatidic acid phosphatase type 2/haloperoxidase"/>
    <property type="match status" value="1"/>
</dbReference>
<feature type="domain" description="Phosphatidic acid phosphatase type 2/haloperoxidase" evidence="8">
    <location>
        <begin position="90"/>
        <end position="204"/>
    </location>
</feature>
<evidence type="ECO:0000256" key="1">
    <source>
        <dbReference type="ARBA" id="ARBA00004651"/>
    </source>
</evidence>
<dbReference type="Proteomes" id="UP000000496">
    <property type="component" value="Chromosome gsn.131"/>
</dbReference>
<keyword evidence="10" id="KW-1185">Reference proteome</keyword>
<dbReference type="GO" id="GO:0016787">
    <property type="term" value="F:hydrolase activity"/>
    <property type="evidence" value="ECO:0007669"/>
    <property type="project" value="UniProtKB-KW"/>
</dbReference>
<dbReference type="InterPro" id="IPR036938">
    <property type="entry name" value="PAP2/HPO_sf"/>
</dbReference>
<evidence type="ECO:0000256" key="7">
    <source>
        <dbReference type="SAM" id="Phobius"/>
    </source>
</evidence>
<dbReference type="Pfam" id="PF01569">
    <property type="entry name" value="PAP2"/>
    <property type="match status" value="1"/>
</dbReference>
<keyword evidence="4" id="KW-0378">Hydrolase</keyword>
<comment type="subcellular location">
    <subcellularLocation>
        <location evidence="1">Cell membrane</location>
        <topology evidence="1">Multi-pass membrane protein</topology>
    </subcellularLocation>
</comment>
<evidence type="ECO:0000313" key="9">
    <source>
        <dbReference type="EMBL" id="CCB88864.1"/>
    </source>
</evidence>
<evidence type="ECO:0000256" key="4">
    <source>
        <dbReference type="ARBA" id="ARBA00022801"/>
    </source>
</evidence>
<reference evidence="9 10" key="2">
    <citation type="journal article" date="2011" name="Mol. Biol. Evol.">
        <title>Unity in variety--the pan-genome of the Chlamydiae.</title>
        <authorList>
            <person name="Collingro A."/>
            <person name="Tischler P."/>
            <person name="Weinmaier T."/>
            <person name="Penz T."/>
            <person name="Heinz E."/>
            <person name="Brunham R.C."/>
            <person name="Read T.D."/>
            <person name="Bavoil P.M."/>
            <person name="Sachse K."/>
            <person name="Kahane S."/>
            <person name="Friedman M.G."/>
            <person name="Rattei T."/>
            <person name="Myers G.S."/>
            <person name="Horn M."/>
        </authorList>
    </citation>
    <scope>NUCLEOTIDE SEQUENCE [LARGE SCALE GENOMIC DNA]</scope>
    <source>
        <strain evidence="10">ATCC VR-1471 / Z</strain>
    </source>
</reference>
<reference key="1">
    <citation type="journal article" date="2011" name="Mol. Biol. Evol.">
        <title>Unity in variety -- the pan-genome of the Chlamydiae.</title>
        <authorList>
            <person name="Collingro A."/>
            <person name="Tischler P."/>
            <person name="Weinmaier T."/>
            <person name="Penz T."/>
            <person name="Heinz E."/>
            <person name="Brunham R.C."/>
            <person name="Read T.D."/>
            <person name="Bavoil P.M."/>
            <person name="Sachse K."/>
            <person name="Kahane S."/>
            <person name="Friedman M.G."/>
            <person name="Rattei T."/>
            <person name="Myers G.S.A."/>
            <person name="Horn M."/>
        </authorList>
    </citation>
    <scope>NUCLEOTIDE SEQUENCE</scope>
    <source>
        <strain>Z</strain>
    </source>
</reference>
<dbReference type="SMART" id="SM00014">
    <property type="entry name" value="acidPPc"/>
    <property type="match status" value="1"/>
</dbReference>
<keyword evidence="3 7" id="KW-0812">Transmembrane</keyword>
<gene>
    <name evidence="9" type="ordered locus">SNE_A09870</name>
</gene>
<dbReference type="EMBL" id="FR872582">
    <property type="protein sequence ID" value="CCB88864.1"/>
    <property type="molecule type" value="Genomic_DNA"/>
</dbReference>
<organism evidence="9 10">
    <name type="scientific">Simkania negevensis (strain ATCC VR-1471 / DSM 27360 / Z)</name>
    <dbReference type="NCBI Taxonomy" id="331113"/>
    <lineage>
        <taxon>Bacteria</taxon>
        <taxon>Pseudomonadati</taxon>
        <taxon>Chlamydiota</taxon>
        <taxon>Chlamydiia</taxon>
        <taxon>Parachlamydiales</taxon>
        <taxon>Simkaniaceae</taxon>
        <taxon>Simkania</taxon>
    </lineage>
</organism>
<dbReference type="PANTHER" id="PTHR14969:SF62">
    <property type="entry name" value="DECAPRENYLPHOSPHORYL-5-PHOSPHORIBOSE PHOSPHATASE RV3807C-RELATED"/>
    <property type="match status" value="1"/>
</dbReference>
<protein>
    <recommendedName>
        <fullName evidence="8">Phosphatidic acid phosphatase type 2/haloperoxidase domain-containing protein</fullName>
    </recommendedName>
</protein>
<dbReference type="RefSeq" id="WP_013943331.1">
    <property type="nucleotide sequence ID" value="NC_015713.1"/>
</dbReference>
<keyword evidence="5 7" id="KW-1133">Transmembrane helix</keyword>
<dbReference type="InterPro" id="IPR000326">
    <property type="entry name" value="PAP2/HPO"/>
</dbReference>
<feature type="transmembrane region" description="Helical" evidence="7">
    <location>
        <begin position="88"/>
        <end position="109"/>
    </location>
</feature>
<evidence type="ECO:0000313" key="10">
    <source>
        <dbReference type="Proteomes" id="UP000000496"/>
    </source>
</evidence>
<feature type="transmembrane region" description="Helical" evidence="7">
    <location>
        <begin position="21"/>
        <end position="42"/>
    </location>
</feature>
<name>F8L7W2_SIMNZ</name>
<evidence type="ECO:0000256" key="3">
    <source>
        <dbReference type="ARBA" id="ARBA00022692"/>
    </source>
</evidence>
<sequence length="230" mass="26223">MISYIKFRSFLVTSFSPFLRSLLLVFVFAAFLCYFFIDYPLIKALAPYRVAVRTALKAASLLIFPPLHLLIWGIAFIWARFSYAKERFILPFFEIFVAQAISVAFVRVLKVLIGRARPECFLAYDMTGFEFFSPSHHFHSLPSGHTMAAMTLATSLALLFPKFRILGFTIALLLSLSRVFLLDHFPSDLFATGILGILIAQVTHLVIRKITNYKYGEDLDHGNNSPIRNR</sequence>
<evidence type="ECO:0000256" key="5">
    <source>
        <dbReference type="ARBA" id="ARBA00022989"/>
    </source>
</evidence>
<dbReference type="eggNOG" id="COG0671">
    <property type="taxonomic scope" value="Bacteria"/>
</dbReference>
<keyword evidence="2" id="KW-1003">Cell membrane</keyword>
<feature type="transmembrane region" description="Helical" evidence="7">
    <location>
        <begin position="189"/>
        <end position="207"/>
    </location>
</feature>
<dbReference type="GO" id="GO:0005886">
    <property type="term" value="C:plasma membrane"/>
    <property type="evidence" value="ECO:0007669"/>
    <property type="project" value="UniProtKB-SubCell"/>
</dbReference>
<dbReference type="STRING" id="331113.SNE_A09870"/>
<dbReference type="AlphaFoldDB" id="F8L7W2"/>
<dbReference type="SUPFAM" id="SSF48317">
    <property type="entry name" value="Acid phosphatase/Vanadium-dependent haloperoxidase"/>
    <property type="match status" value="1"/>
</dbReference>
<evidence type="ECO:0000256" key="2">
    <source>
        <dbReference type="ARBA" id="ARBA00022475"/>
    </source>
</evidence>
<feature type="transmembrane region" description="Helical" evidence="7">
    <location>
        <begin position="62"/>
        <end position="81"/>
    </location>
</feature>
<dbReference type="PANTHER" id="PTHR14969">
    <property type="entry name" value="SPHINGOSINE-1-PHOSPHATE PHOSPHOHYDROLASE"/>
    <property type="match status" value="1"/>
</dbReference>
<dbReference type="KEGG" id="sng:SNE_A09870"/>
<accession>F8L7W2</accession>
<evidence type="ECO:0000256" key="6">
    <source>
        <dbReference type="ARBA" id="ARBA00023136"/>
    </source>
</evidence>
<evidence type="ECO:0000259" key="8">
    <source>
        <dbReference type="SMART" id="SM00014"/>
    </source>
</evidence>
<dbReference type="HOGENOM" id="CLU_1204138_0_0_0"/>